<dbReference type="Proteomes" id="UP001176940">
    <property type="component" value="Unassembled WGS sequence"/>
</dbReference>
<protein>
    <recommendedName>
        <fullName evidence="1">Reverse transcriptase domain-containing protein</fullName>
    </recommendedName>
</protein>
<dbReference type="PANTHER" id="PTHR21301:SF10">
    <property type="entry name" value="REVERSE TRANSCRIPTASE DOMAIN-CONTAINING PROTEIN"/>
    <property type="match status" value="1"/>
</dbReference>
<gene>
    <name evidence="2" type="ORF">RIMI_LOCUS21436906</name>
</gene>
<organism evidence="2 3">
    <name type="scientific">Ranitomeya imitator</name>
    <name type="common">mimic poison frog</name>
    <dbReference type="NCBI Taxonomy" id="111125"/>
    <lineage>
        <taxon>Eukaryota</taxon>
        <taxon>Metazoa</taxon>
        <taxon>Chordata</taxon>
        <taxon>Craniata</taxon>
        <taxon>Vertebrata</taxon>
        <taxon>Euteleostomi</taxon>
        <taxon>Amphibia</taxon>
        <taxon>Batrachia</taxon>
        <taxon>Anura</taxon>
        <taxon>Neobatrachia</taxon>
        <taxon>Hyloidea</taxon>
        <taxon>Dendrobatidae</taxon>
        <taxon>Dendrobatinae</taxon>
        <taxon>Ranitomeya</taxon>
    </lineage>
</organism>
<proteinExistence type="predicted"/>
<reference evidence="2" key="1">
    <citation type="submission" date="2023-07" db="EMBL/GenBank/DDBJ databases">
        <authorList>
            <person name="Stuckert A."/>
        </authorList>
    </citation>
    <scope>NUCLEOTIDE SEQUENCE</scope>
</reference>
<dbReference type="InterPro" id="IPR043502">
    <property type="entry name" value="DNA/RNA_pol_sf"/>
</dbReference>
<evidence type="ECO:0000313" key="3">
    <source>
        <dbReference type="Proteomes" id="UP001176940"/>
    </source>
</evidence>
<name>A0ABN9MM85_9NEOB</name>
<comment type="caution">
    <text evidence="2">The sequence shown here is derived from an EMBL/GenBank/DDBJ whole genome shotgun (WGS) entry which is preliminary data.</text>
</comment>
<evidence type="ECO:0000259" key="1">
    <source>
        <dbReference type="PROSITE" id="PS50878"/>
    </source>
</evidence>
<dbReference type="PROSITE" id="PS50878">
    <property type="entry name" value="RT_POL"/>
    <property type="match status" value="1"/>
</dbReference>
<dbReference type="PANTHER" id="PTHR21301">
    <property type="entry name" value="REVERSE TRANSCRIPTASE"/>
    <property type="match status" value="1"/>
</dbReference>
<evidence type="ECO:0000313" key="2">
    <source>
        <dbReference type="EMBL" id="CAJ0966575.1"/>
    </source>
</evidence>
<dbReference type="SUPFAM" id="SSF56672">
    <property type="entry name" value="DNA/RNA polymerases"/>
    <property type="match status" value="1"/>
</dbReference>
<keyword evidence="3" id="KW-1185">Reference proteome</keyword>
<feature type="domain" description="Reverse transcriptase" evidence="1">
    <location>
        <begin position="1"/>
        <end position="240"/>
    </location>
</feature>
<sequence>MLPKIHKSGNPGRPIISCVGTLTEQVSGWVEGILKPLVKDTPSFIQDTTDLLNKLSAIGPLPEGTILATMDVQSLYSYIPHQDGLNACKFFLENTGTDADSMVKLIKFILTHNYFECDNKIYLQETGTAMGSKMAPQYANLFMAKHESDFLSSCPIRPLAYYRYIDDILIIWMESEPQLKTFHEHFNQFHPTINLTLNYSCTEISFLDTIIKLQNNKIETSLCQKPIDRPTYLKWDSFHPKHIKNSIVYSQAIRYNRICSNPMDSDEHLGHLRKTFLNQGYHPRTIENQITRATRISRNHLLHYKAKEENNRVPLVVTYNPNLEVLRGAAQKLQPLLQKDVRLQSIFPDLPLLCFRQPSNLRSIIVKSSLSSPTAAGTFPCNQKKFKTCPFIMTTDQIKIPNSHQDYKIPGTFSCITSNVVYLIICTKSPTGGLYVGETGQKLRTRINSHRHTIKEKRMDLSVAKHFCMPDHSPMDLKLLVLKGSIKFQRDRRIWEYKLMTTFDTLSAGMNVSHGFMSFLHQLRNLHFRPCGVIITEPDLNQRTTKHSLLI</sequence>
<dbReference type="Pfam" id="PF26215">
    <property type="entry name" value="HTH_animal"/>
    <property type="match status" value="1"/>
</dbReference>
<accession>A0ABN9MM85</accession>
<dbReference type="CDD" id="cd00304">
    <property type="entry name" value="RT_like"/>
    <property type="match status" value="1"/>
</dbReference>
<dbReference type="EMBL" id="CAUEEQ010075475">
    <property type="protein sequence ID" value="CAJ0966575.1"/>
    <property type="molecule type" value="Genomic_DNA"/>
</dbReference>
<dbReference type="InterPro" id="IPR058912">
    <property type="entry name" value="HTH_animal"/>
</dbReference>
<dbReference type="InterPro" id="IPR000477">
    <property type="entry name" value="RT_dom"/>
</dbReference>
<dbReference type="Pfam" id="PF00078">
    <property type="entry name" value="RVT_1"/>
    <property type="match status" value="1"/>
</dbReference>